<dbReference type="Gene3D" id="2.60.420.10">
    <property type="entry name" value="Maltose phosphorylase, domain 3"/>
    <property type="match status" value="1"/>
</dbReference>
<dbReference type="GO" id="GO:0005975">
    <property type="term" value="P:carbohydrate metabolic process"/>
    <property type="evidence" value="ECO:0007669"/>
    <property type="project" value="InterPro"/>
</dbReference>
<comment type="caution">
    <text evidence="6">The sequence shown here is derived from an EMBL/GenBank/DDBJ whole genome shotgun (WGS) entry which is preliminary data.</text>
</comment>
<name>C6LKL2_9FIRM</name>
<dbReference type="InterPro" id="IPR013737">
    <property type="entry name" value="Bac_rhamnosid_N"/>
</dbReference>
<dbReference type="STRING" id="168384.SAMN05660368_03478"/>
<dbReference type="PANTHER" id="PTHR33307">
    <property type="entry name" value="ALPHA-RHAMNOSIDASE (EUROFUNG)"/>
    <property type="match status" value="1"/>
</dbReference>
<evidence type="ECO:0000313" key="6">
    <source>
        <dbReference type="EMBL" id="EET58911.1"/>
    </source>
</evidence>
<reference evidence="6" key="1">
    <citation type="submission" date="2009-07" db="EMBL/GenBank/DDBJ databases">
        <authorList>
            <person name="Weinstock G."/>
            <person name="Sodergren E."/>
            <person name="Clifton S."/>
            <person name="Fulton L."/>
            <person name="Fulton B."/>
            <person name="Courtney L."/>
            <person name="Fronick C."/>
            <person name="Harrison M."/>
            <person name="Strong C."/>
            <person name="Farmer C."/>
            <person name="Delahaunty K."/>
            <person name="Markovic C."/>
            <person name="Hall O."/>
            <person name="Minx P."/>
            <person name="Tomlinson C."/>
            <person name="Mitreva M."/>
            <person name="Nelson J."/>
            <person name="Hou S."/>
            <person name="Wollam A."/>
            <person name="Pepin K.H."/>
            <person name="Johnson M."/>
            <person name="Bhonagiri V."/>
            <person name="Nash W.E."/>
            <person name="Warren W."/>
            <person name="Chinwalla A."/>
            <person name="Mardis E.R."/>
            <person name="Wilson R.K."/>
        </authorList>
    </citation>
    <scope>NUCLEOTIDE SEQUENCE [LARGE SCALE GENOMIC DNA]</scope>
    <source>
        <strain evidence="6">DSM 14469</strain>
    </source>
</reference>
<dbReference type="InterPro" id="IPR008928">
    <property type="entry name" value="6-hairpin_glycosidase_sf"/>
</dbReference>
<dbReference type="Pfam" id="PF17389">
    <property type="entry name" value="Bac_rhamnosid6H"/>
    <property type="match status" value="1"/>
</dbReference>
<evidence type="ECO:0000256" key="1">
    <source>
        <dbReference type="ARBA" id="ARBA00001445"/>
    </source>
</evidence>
<dbReference type="PANTHER" id="PTHR33307:SF6">
    <property type="entry name" value="ALPHA-RHAMNOSIDASE (EUROFUNG)-RELATED"/>
    <property type="match status" value="1"/>
</dbReference>
<evidence type="ECO:0000313" key="7">
    <source>
        <dbReference type="Proteomes" id="UP000005561"/>
    </source>
</evidence>
<comment type="catalytic activity">
    <reaction evidence="1">
        <text>Hydrolysis of terminal non-reducing alpha-L-rhamnose residues in alpha-L-rhamnosides.</text>
        <dbReference type="EC" id="3.2.1.40"/>
    </reaction>
</comment>
<dbReference type="GO" id="GO:0030596">
    <property type="term" value="F:alpha-L-rhamnosidase activity"/>
    <property type="evidence" value="ECO:0007669"/>
    <property type="project" value="UniProtKB-EC"/>
</dbReference>
<dbReference type="Pfam" id="PF05592">
    <property type="entry name" value="Bac_rhamnosid"/>
    <property type="match status" value="1"/>
</dbReference>
<evidence type="ECO:0000256" key="2">
    <source>
        <dbReference type="ARBA" id="ARBA00012652"/>
    </source>
</evidence>
<dbReference type="EMBL" id="ACCL02000024">
    <property type="protein sequence ID" value="EET58911.1"/>
    <property type="molecule type" value="Genomic_DNA"/>
</dbReference>
<gene>
    <name evidence="6" type="ORF">BRYFOR_09200</name>
</gene>
<dbReference type="Gene3D" id="1.50.10.10">
    <property type="match status" value="1"/>
</dbReference>
<evidence type="ECO:0000259" key="5">
    <source>
        <dbReference type="Pfam" id="PF17389"/>
    </source>
</evidence>
<sequence length="728" mass="84505">MKWFTLQEYSKIKPVNVYKKEKDPAEIYPGPGKNIHVLARTSFTYRKDMKSCTLRISADDYYKLYINGRFVTQGPAPAYTEHYYYNEVPVSLFLKEGENCIAVHLYYQGAVNRVWNSGDGRLALAAEMVWKETDSEEEQIQEFSWRCRRCLAYSGELTGYDTQFLENFDSRLWEEEWNVPSFDDSCWEKMVPAGWADYALQKQPTENLCIKERCIQPEKRADGSWFADLGGEITGSLFLKATGAAGSRLFIHCGEELDEQENVRYDMRCGCRYEEIWILKDGVSSYVPYDYKGFRYVQIFPENVDNISDSDKARGKMQTPQLLEMTVQERHYPMNENTCVLKEADEELKRIFTICKNAVKYGTQEGYLDCPTREKGQYLGDAVVTAHSQAWLTGKTDMLRKCIDQFAQSAKICPGLMAVAPGSQMQEIADFSLLWSQLLLLDYRFTGDVEFMRRYYPVAYDIIRYFEKYQRYDGLLDRVWEKWNLVDWPENLRDGYDMVLDDIEDPVMAPECHNVINALYIGAIKTLSEIENILGLENSREWEPLRDAYVRAFYDPEKKLFRDSEKSEHSALHANVYALYFDIVPPEAVETVANFLASEDFRCGVHCSYFVLRALAQKEYYDKAAALLLNKGEHGWINMLREGATCCFEAWGKDQKWNTSLCHPWASAPIPFLIENLAGFHPTPDAESGYLFEPHLPDDWKNFLLEFTFQGERYQIKKQGGATRLKRL</sequence>
<evidence type="ECO:0000259" key="4">
    <source>
        <dbReference type="Pfam" id="PF08531"/>
    </source>
</evidence>
<dbReference type="InterPro" id="IPR008902">
    <property type="entry name" value="Rhamnosid_concanavalin"/>
</dbReference>
<protein>
    <recommendedName>
        <fullName evidence="2">alpha-L-rhamnosidase</fullName>
        <ecNumber evidence="2">3.2.1.40</ecNumber>
    </recommendedName>
</protein>
<dbReference type="eggNOG" id="COG3387">
    <property type="taxonomic scope" value="Bacteria"/>
</dbReference>
<dbReference type="OrthoDB" id="9815108at2"/>
<organism evidence="6 7">
    <name type="scientific">Marvinbryantia formatexigens DSM 14469</name>
    <dbReference type="NCBI Taxonomy" id="478749"/>
    <lineage>
        <taxon>Bacteria</taxon>
        <taxon>Bacillati</taxon>
        <taxon>Bacillota</taxon>
        <taxon>Clostridia</taxon>
        <taxon>Lachnospirales</taxon>
        <taxon>Lachnospiraceae</taxon>
        <taxon>Marvinbryantia</taxon>
    </lineage>
</organism>
<feature type="domain" description="Bacterial alpha-L-rhamnosidase N-terminal" evidence="4">
    <location>
        <begin position="47"/>
        <end position="207"/>
    </location>
</feature>
<dbReference type="SUPFAM" id="SSF48208">
    <property type="entry name" value="Six-hairpin glycosidases"/>
    <property type="match status" value="1"/>
</dbReference>
<evidence type="ECO:0000259" key="3">
    <source>
        <dbReference type="Pfam" id="PF05592"/>
    </source>
</evidence>
<dbReference type="EC" id="3.2.1.40" evidence="2"/>
<dbReference type="InterPro" id="IPR035396">
    <property type="entry name" value="Bac_rhamnosid6H"/>
</dbReference>
<dbReference type="Proteomes" id="UP000005561">
    <property type="component" value="Unassembled WGS sequence"/>
</dbReference>
<proteinExistence type="predicted"/>
<dbReference type="AlphaFoldDB" id="C6LKL2"/>
<dbReference type="InterPro" id="IPR016007">
    <property type="entry name" value="Alpha_rhamnosid"/>
</dbReference>
<dbReference type="RefSeq" id="WP_006863961.1">
    <property type="nucleotide sequence ID" value="NZ_ACCL02000024.1"/>
</dbReference>
<feature type="domain" description="Alpha-L-rhamnosidase six-hairpin glycosidase" evidence="5">
    <location>
        <begin position="338"/>
        <end position="676"/>
    </location>
</feature>
<dbReference type="Pfam" id="PF08531">
    <property type="entry name" value="Bac_rhamnosid_N"/>
    <property type="match status" value="1"/>
</dbReference>
<dbReference type="InterPro" id="IPR012341">
    <property type="entry name" value="6hp_glycosidase-like_sf"/>
</dbReference>
<dbReference type="Gene3D" id="2.60.120.260">
    <property type="entry name" value="Galactose-binding domain-like"/>
    <property type="match status" value="2"/>
</dbReference>
<accession>C6LKL2</accession>
<keyword evidence="7" id="KW-1185">Reference proteome</keyword>
<feature type="domain" description="Alpha-L-rhamnosidase concanavalin-like" evidence="3">
    <location>
        <begin position="219"/>
        <end position="299"/>
    </location>
</feature>